<dbReference type="RefSeq" id="XP_002185700.1">
    <property type="nucleotide sequence ID" value="XM_002185664.1"/>
</dbReference>
<dbReference type="GO" id="GO:0005634">
    <property type="term" value="C:nucleus"/>
    <property type="evidence" value="ECO:0007669"/>
    <property type="project" value="UniProtKB-SubCell"/>
</dbReference>
<evidence type="ECO:0000313" key="4">
    <source>
        <dbReference type="EMBL" id="ACI65170.1"/>
    </source>
</evidence>
<dbReference type="GeneID" id="7204535"/>
<dbReference type="HOGENOM" id="CLU_361507_0_0_1"/>
<evidence type="ECO:0000256" key="3">
    <source>
        <dbReference type="SAM" id="MobiDB-lite"/>
    </source>
</evidence>
<reference evidence="5" key="2">
    <citation type="submission" date="2008-08" db="EMBL/GenBank/DDBJ databases">
        <authorList>
            <consortium name="Diatom Consortium"/>
            <person name="Grigoriev I."/>
            <person name="Grimwood J."/>
            <person name="Kuo A."/>
            <person name="Otillar R.P."/>
            <person name="Salamov A."/>
            <person name="Detter J.C."/>
            <person name="Lindquist E."/>
            <person name="Shapiro H."/>
            <person name="Lucas S."/>
            <person name="Glavina del Rio T."/>
            <person name="Pitluck S."/>
            <person name="Rokhsar D."/>
            <person name="Bowler C."/>
        </authorList>
    </citation>
    <scope>GENOME REANNOTATION</scope>
    <source>
        <strain evidence="5">CCAP 1055/1</strain>
    </source>
</reference>
<organism evidence="4 5">
    <name type="scientific">Phaeodactylum tricornutum (strain CCAP 1055/1)</name>
    <dbReference type="NCBI Taxonomy" id="556484"/>
    <lineage>
        <taxon>Eukaryota</taxon>
        <taxon>Sar</taxon>
        <taxon>Stramenopiles</taxon>
        <taxon>Ochrophyta</taxon>
        <taxon>Bacillariophyta</taxon>
        <taxon>Bacillariophyceae</taxon>
        <taxon>Bacillariophycidae</taxon>
        <taxon>Naviculales</taxon>
        <taxon>Phaeodactylaceae</taxon>
        <taxon>Phaeodactylum</taxon>
    </lineage>
</organism>
<sequence length="837" mass="94615">MPSSKTRDRICPSLWELPVNALDVVEWLLTGPLTVNPNSLSSQSHIREEKPIVSQNKSIRKLTMFRTTKKRTRPNRIRLTEEVDNEGEGGVDLSLTENSDLPSDNVDRSHSARLHRTKMNRNVIRSFQDDEIMDSNVTTDKKTKKRRGLGFGGGRSSTTSVVIAKDGVDTTEDQDTASMYNADILNQLKSEQQSYQPAHEPPEQSPELFSPKVHVTQSSSVFDENFIPLQSTADSANMAFASEEPIVLSGEAAFQLEEPDGAGALGCVDGDDDDNKKHEFNPQLQSLHDQDDEDNADWEVQVARRAGISTRQKQPSYTVPRMGNHADDLEKTTGSPTSTLSMTTIQKQIAASLEQLRAQQSDWEQARQRRQVELEQTSQELSRQQGDLQHSGEALEYYQDLMCRLASWVGAMRALQGKIRPIQELLHAVEADVASLSSWRQWEDDAIAMLSQNDKLDRVLGRQPPLAIYDNVTTVDEFGRDVKSQYALTRESHVRQRRNIRLQREARQERLRGDESDACLSDEEKESLRERRLALREALQVAIDEIDESYSSLQPLVDIFTKWRDSYSEDYTKSYASLCLADLATVLVSVELCSLNDPWDDSNGYNEAKWMTVINKAVKSSLMARSDVERIVEKAVLSSHSDLLAKSGYSLLSTTRTQSLTGFYKHLRKLLPAESGPLTKFREQVSVYVRDCLQAMAIPILHRDASYQQSDDDSDLQEALQFAVVGTMHRLKKILVNLLRYWAPVMSDDNDGFIDCVLDFVSNKFLFLISSLQHLDQPRFAETPPEVFNDVVQLLEQTGWLERPEWMLQAAPIRGAATAFKSQIRQQPCVEKVDGKV</sequence>
<dbReference type="PaxDb" id="2850-Phatr46775"/>
<dbReference type="GO" id="GO:0003677">
    <property type="term" value="F:DNA binding"/>
    <property type="evidence" value="ECO:0007669"/>
    <property type="project" value="InterPro"/>
</dbReference>
<feature type="compositionally biased region" description="Polar residues" evidence="3">
    <location>
        <begin position="374"/>
        <end position="388"/>
    </location>
</feature>
<dbReference type="AlphaFoldDB" id="B5Y3R1"/>
<protein>
    <submittedName>
        <fullName evidence="4">Uncharacterized protein</fullName>
    </submittedName>
</protein>
<accession>B5Y3R1</accession>
<evidence type="ECO:0000256" key="1">
    <source>
        <dbReference type="ARBA" id="ARBA00004123"/>
    </source>
</evidence>
<feature type="region of interest" description="Disordered" evidence="3">
    <location>
        <begin position="362"/>
        <end position="389"/>
    </location>
</feature>
<dbReference type="GO" id="GO:0000398">
    <property type="term" value="P:mRNA splicing, via spliceosome"/>
    <property type="evidence" value="ECO:0007669"/>
    <property type="project" value="InterPro"/>
</dbReference>
<dbReference type="Proteomes" id="UP000000759">
    <property type="component" value="Chromosome 11"/>
</dbReference>
<evidence type="ECO:0000313" key="5">
    <source>
        <dbReference type="Proteomes" id="UP000000759"/>
    </source>
</evidence>
<gene>
    <name evidence="4" type="ORF">PHATR_46775</name>
</gene>
<dbReference type="PANTHER" id="PTHR12214">
    <property type="entry name" value="GC-RICH SEQUENCE DNA-BINDING FACTOR"/>
    <property type="match status" value="1"/>
</dbReference>
<dbReference type="KEGG" id="pti:PHATR_46775"/>
<reference evidence="4 5" key="1">
    <citation type="journal article" date="2008" name="Nature">
        <title>The Phaeodactylum genome reveals the evolutionary history of diatom genomes.</title>
        <authorList>
            <person name="Bowler C."/>
            <person name="Allen A.E."/>
            <person name="Badger J.H."/>
            <person name="Grimwood J."/>
            <person name="Jabbari K."/>
            <person name="Kuo A."/>
            <person name="Maheswari U."/>
            <person name="Martens C."/>
            <person name="Maumus F."/>
            <person name="Otillar R.P."/>
            <person name="Rayko E."/>
            <person name="Salamov A."/>
            <person name="Vandepoele K."/>
            <person name="Beszteri B."/>
            <person name="Gruber A."/>
            <person name="Heijde M."/>
            <person name="Katinka M."/>
            <person name="Mock T."/>
            <person name="Valentin K."/>
            <person name="Verret F."/>
            <person name="Berges J.A."/>
            <person name="Brownlee C."/>
            <person name="Cadoret J.P."/>
            <person name="Chiovitti A."/>
            <person name="Choi C.J."/>
            <person name="Coesel S."/>
            <person name="De Martino A."/>
            <person name="Detter J.C."/>
            <person name="Durkin C."/>
            <person name="Falciatore A."/>
            <person name="Fournet J."/>
            <person name="Haruta M."/>
            <person name="Huysman M.J."/>
            <person name="Jenkins B.D."/>
            <person name="Jiroutova K."/>
            <person name="Jorgensen R.E."/>
            <person name="Joubert Y."/>
            <person name="Kaplan A."/>
            <person name="Kroger N."/>
            <person name="Kroth P.G."/>
            <person name="La Roche J."/>
            <person name="Lindquist E."/>
            <person name="Lommer M."/>
            <person name="Martin-Jezequel V."/>
            <person name="Lopez P.J."/>
            <person name="Lucas S."/>
            <person name="Mangogna M."/>
            <person name="McGinnis K."/>
            <person name="Medlin L.K."/>
            <person name="Montsant A."/>
            <person name="Oudot-Le Secq M.P."/>
            <person name="Napoli C."/>
            <person name="Obornik M."/>
            <person name="Parker M.S."/>
            <person name="Petit J.L."/>
            <person name="Porcel B.M."/>
            <person name="Poulsen N."/>
            <person name="Robison M."/>
            <person name="Rychlewski L."/>
            <person name="Rynearson T.A."/>
            <person name="Schmutz J."/>
            <person name="Shapiro H."/>
            <person name="Siaut M."/>
            <person name="Stanley M."/>
            <person name="Sussman M.R."/>
            <person name="Taylor A.R."/>
            <person name="Vardi A."/>
            <person name="von Dassow P."/>
            <person name="Vyverman W."/>
            <person name="Willis A."/>
            <person name="Wyrwicz L.S."/>
            <person name="Rokhsar D.S."/>
            <person name="Weissenbach J."/>
            <person name="Armbrust E.V."/>
            <person name="Green B.R."/>
            <person name="Van de Peer Y."/>
            <person name="Grigoriev I.V."/>
        </authorList>
    </citation>
    <scope>NUCLEOTIDE SEQUENCE [LARGE SCALE GENOMIC DNA]</scope>
    <source>
        <strain evidence="4 5">CCAP 1055/1</strain>
    </source>
</reference>
<comment type="subcellular location">
    <subcellularLocation>
        <location evidence="1">Nucleus</location>
    </subcellularLocation>
</comment>
<keyword evidence="2" id="KW-0539">Nucleus</keyword>
<feature type="compositionally biased region" description="Basic and acidic residues" evidence="3">
    <location>
        <begin position="364"/>
        <end position="373"/>
    </location>
</feature>
<evidence type="ECO:0000256" key="2">
    <source>
        <dbReference type="ARBA" id="ARBA00023242"/>
    </source>
</evidence>
<dbReference type="InParanoid" id="B5Y3R1"/>
<dbReference type="eggNOG" id="ENOG502SQV5">
    <property type="taxonomic scope" value="Eukaryota"/>
</dbReference>
<dbReference type="InterPro" id="IPR012890">
    <property type="entry name" value="GCFC2-like"/>
</dbReference>
<feature type="region of interest" description="Disordered" evidence="3">
    <location>
        <begin position="83"/>
        <end position="110"/>
    </location>
</feature>
<dbReference type="EMBL" id="CP001141">
    <property type="protein sequence ID" value="ACI65170.1"/>
    <property type="molecule type" value="Genomic_DNA"/>
</dbReference>
<feature type="region of interest" description="Disordered" evidence="3">
    <location>
        <begin position="139"/>
        <end position="158"/>
    </location>
</feature>
<keyword evidence="5" id="KW-1185">Reference proteome</keyword>
<dbReference type="PANTHER" id="PTHR12214:SF0">
    <property type="entry name" value="LD29489P"/>
    <property type="match status" value="1"/>
</dbReference>
<dbReference type="OrthoDB" id="429427at2759"/>
<dbReference type="STRING" id="556484.B5Y3R1"/>
<name>B5Y3R1_PHATC</name>
<feature type="region of interest" description="Disordered" evidence="3">
    <location>
        <begin position="309"/>
        <end position="340"/>
    </location>
</feature>
<proteinExistence type="predicted"/>